<accession>A0AAE2SF22</accession>
<dbReference type="SUPFAM" id="SSF54373">
    <property type="entry name" value="FAD-linked reductases, C-terminal domain"/>
    <property type="match status" value="1"/>
</dbReference>
<evidence type="ECO:0000256" key="5">
    <source>
        <dbReference type="ARBA" id="ARBA00023235"/>
    </source>
</evidence>
<dbReference type="RefSeq" id="WP_309491124.1">
    <property type="nucleotide sequence ID" value="NZ_JAENIG010000015.1"/>
</dbReference>
<keyword evidence="5 7" id="KW-0413">Isomerase</keyword>
<dbReference type="GO" id="GO:0005829">
    <property type="term" value="C:cytosol"/>
    <property type="evidence" value="ECO:0007669"/>
    <property type="project" value="TreeGrafter"/>
</dbReference>
<dbReference type="InterPro" id="IPR015899">
    <property type="entry name" value="UDP-GalPyranose_mutase_C"/>
</dbReference>
<dbReference type="AlphaFoldDB" id="A0AAE2SF22"/>
<sequence length="390" mass="44992">MESSAQQEVDALIVGAGFAGLVTAERLSNELGWTCAVVEQRDHIGGNAYDYYDDAGVLVHKYGPHYFRSNSEKIVEYLSQFTDWHPVEYRVKSYTEGRYWNFPINLNTFEQLIGRASDAEEFRQWMEDTREKIDDPKNSEEVITSQVGKDLYEKFFKGYTIKQWKKHPRDLDPSVCGRIPIRTNRDDRYLRESFQALPADGYTALFENMLAATPGLELRLGTSLDQAKELFRWKHLVYTGPIDAYFDHCHGPLPYRSLKFQHQSFNAEQLRDREAIAGKPGHWQPEMQVNYPSTEVDFTRIVEIKHATGQDTSNSTIVKEFPADFEETGEPYYPVPTDDSKALYQQYKTLAEAETNTSFIGRLGTYKYYNMDQVVGMALKEAEKICKTYA</sequence>
<gene>
    <name evidence="7" type="primary">glf</name>
    <name evidence="7" type="ORF">JIN83_16150</name>
</gene>
<reference evidence="7" key="1">
    <citation type="submission" date="2021-01" db="EMBL/GenBank/DDBJ databases">
        <title>Modified the classification status of verrucomicrobia.</title>
        <authorList>
            <person name="Feng X."/>
        </authorList>
    </citation>
    <scope>NUCLEOTIDE SEQUENCE</scope>
    <source>
        <strain evidence="7">5K15</strain>
    </source>
</reference>
<keyword evidence="8" id="KW-1185">Reference proteome</keyword>
<dbReference type="Proteomes" id="UP000634206">
    <property type="component" value="Unassembled WGS sequence"/>
</dbReference>
<evidence type="ECO:0000313" key="7">
    <source>
        <dbReference type="EMBL" id="MBK1856504.1"/>
    </source>
</evidence>
<evidence type="ECO:0000256" key="2">
    <source>
        <dbReference type="ARBA" id="ARBA00009321"/>
    </source>
</evidence>
<dbReference type="NCBIfam" id="TIGR00031">
    <property type="entry name" value="UDP-GALP_mutase"/>
    <property type="match status" value="1"/>
</dbReference>
<evidence type="ECO:0000256" key="3">
    <source>
        <dbReference type="ARBA" id="ARBA00022630"/>
    </source>
</evidence>
<keyword evidence="4" id="KW-0274">FAD</keyword>
<dbReference type="InterPro" id="IPR004379">
    <property type="entry name" value="UDP-GALP_mutase"/>
</dbReference>
<dbReference type="GO" id="GO:0050660">
    <property type="term" value="F:flavin adenine dinucleotide binding"/>
    <property type="evidence" value="ECO:0007669"/>
    <property type="project" value="TreeGrafter"/>
</dbReference>
<comment type="caution">
    <text evidence="7">The sequence shown here is derived from an EMBL/GenBank/DDBJ whole genome shotgun (WGS) entry which is preliminary data.</text>
</comment>
<dbReference type="PANTHER" id="PTHR21197">
    <property type="entry name" value="UDP-GALACTOPYRANOSE MUTASE"/>
    <property type="match status" value="1"/>
</dbReference>
<evidence type="ECO:0000259" key="6">
    <source>
        <dbReference type="Pfam" id="PF03275"/>
    </source>
</evidence>
<dbReference type="PANTHER" id="PTHR21197:SF0">
    <property type="entry name" value="UDP-GALACTOPYRANOSE MUTASE"/>
    <property type="match status" value="1"/>
</dbReference>
<keyword evidence="3" id="KW-0285">Flavoprotein</keyword>
<comment type="cofactor">
    <cofactor evidence="1">
        <name>FAD</name>
        <dbReference type="ChEBI" id="CHEBI:57692"/>
    </cofactor>
</comment>
<name>A0AAE2SF22_9BACT</name>
<evidence type="ECO:0000313" key="8">
    <source>
        <dbReference type="Proteomes" id="UP000634206"/>
    </source>
</evidence>
<evidence type="ECO:0000256" key="1">
    <source>
        <dbReference type="ARBA" id="ARBA00001974"/>
    </source>
</evidence>
<evidence type="ECO:0000256" key="4">
    <source>
        <dbReference type="ARBA" id="ARBA00022827"/>
    </source>
</evidence>
<dbReference type="SUPFAM" id="SSF51971">
    <property type="entry name" value="Nucleotide-binding domain"/>
    <property type="match status" value="1"/>
</dbReference>
<dbReference type="EMBL" id="JAENIG010000015">
    <property type="protein sequence ID" value="MBK1856504.1"/>
    <property type="molecule type" value="Genomic_DNA"/>
</dbReference>
<dbReference type="Pfam" id="PF13450">
    <property type="entry name" value="NAD_binding_8"/>
    <property type="match status" value="1"/>
</dbReference>
<dbReference type="EC" id="5.4.99.9" evidence="7"/>
<proteinExistence type="inferred from homology"/>
<comment type="similarity">
    <text evidence="2">Belongs to the UDP-galactopyranose/dTDP-fucopyranose mutase family.</text>
</comment>
<protein>
    <submittedName>
        <fullName evidence="7">UDP-galactopyranose mutase</fullName>
        <ecNumber evidence="7">5.4.99.9</ecNumber>
    </submittedName>
</protein>
<organism evidence="7 8">
    <name type="scientific">Oceaniferula flava</name>
    <dbReference type="NCBI Taxonomy" id="2800421"/>
    <lineage>
        <taxon>Bacteria</taxon>
        <taxon>Pseudomonadati</taxon>
        <taxon>Verrucomicrobiota</taxon>
        <taxon>Verrucomicrobiia</taxon>
        <taxon>Verrucomicrobiales</taxon>
        <taxon>Verrucomicrobiaceae</taxon>
        <taxon>Oceaniferula</taxon>
    </lineage>
</organism>
<dbReference type="GO" id="GO:0008767">
    <property type="term" value="F:UDP-galactopyranose mutase activity"/>
    <property type="evidence" value="ECO:0007669"/>
    <property type="project" value="UniProtKB-EC"/>
</dbReference>
<dbReference type="Gene3D" id="3.40.50.720">
    <property type="entry name" value="NAD(P)-binding Rossmann-like Domain"/>
    <property type="match status" value="3"/>
</dbReference>
<feature type="domain" description="UDP-galactopyranose mutase C-terminal" evidence="6">
    <location>
        <begin position="154"/>
        <end position="368"/>
    </location>
</feature>
<dbReference type="Pfam" id="PF03275">
    <property type="entry name" value="GLF"/>
    <property type="match status" value="1"/>
</dbReference>